<evidence type="ECO:0008006" key="6">
    <source>
        <dbReference type="Google" id="ProtNLM"/>
    </source>
</evidence>
<dbReference type="RefSeq" id="WP_344674089.1">
    <property type="nucleotide sequence ID" value="NZ_BAAAZI010000006.1"/>
</dbReference>
<feature type="domain" description="Protein FecR C-terminal" evidence="3">
    <location>
        <begin position="295"/>
        <end position="356"/>
    </location>
</feature>
<keyword evidence="5" id="KW-1185">Reference proteome</keyword>
<dbReference type="Gene3D" id="3.55.50.30">
    <property type="match status" value="1"/>
</dbReference>
<evidence type="ECO:0000313" key="4">
    <source>
        <dbReference type="EMBL" id="GAA4138629.1"/>
    </source>
</evidence>
<evidence type="ECO:0000259" key="2">
    <source>
        <dbReference type="Pfam" id="PF04773"/>
    </source>
</evidence>
<dbReference type="PIRSF" id="PIRSF018266">
    <property type="entry name" value="FecR"/>
    <property type="match status" value="1"/>
</dbReference>
<dbReference type="PANTHER" id="PTHR30273:SF2">
    <property type="entry name" value="PROTEIN FECR"/>
    <property type="match status" value="1"/>
</dbReference>
<dbReference type="Proteomes" id="UP001500101">
    <property type="component" value="Unassembled WGS sequence"/>
</dbReference>
<sequence>MTKPKITEDILRKYVDNQCSDQEKNAVESWYNHISKQRINAKIEDLDLESIDHYLRSAFHDKIIQKQDSKPNPLRSFKPSVYWSAAALILVFTVISLLYWQRTETGNTETFQQQISKTSFTPGTFQGTIILDHKDEAAKINQTLLNLEKTSINDQVQLLTANGEEFESILPDGTRVRMNAGSSLRITKAFNQEFRDVYLEGEAYFHVAKDPNRPFIVYVAGTKIHALGTAFNVKYYPSENPIIKTFLEKGSIQIQQQEEQFILKPGELFEHNNQSGANQIQRNLKVNQLAWKDGYFEFNDSSLPEILRELARWYNFSFEIDAAYQNKTLSGKFNRNQPFSDVIQILKFSGIDVIQNQQTLILQPNK</sequence>
<reference evidence="5" key="1">
    <citation type="journal article" date="2019" name="Int. J. Syst. Evol. Microbiol.">
        <title>The Global Catalogue of Microorganisms (GCM) 10K type strain sequencing project: providing services to taxonomists for standard genome sequencing and annotation.</title>
        <authorList>
            <consortium name="The Broad Institute Genomics Platform"/>
            <consortium name="The Broad Institute Genome Sequencing Center for Infectious Disease"/>
            <person name="Wu L."/>
            <person name="Ma J."/>
        </authorList>
    </citation>
    <scope>NUCLEOTIDE SEQUENCE [LARGE SCALE GENOMIC DNA]</scope>
    <source>
        <strain evidence="5">JCM 16704</strain>
    </source>
</reference>
<evidence type="ECO:0000313" key="5">
    <source>
        <dbReference type="Proteomes" id="UP001500101"/>
    </source>
</evidence>
<dbReference type="InterPro" id="IPR032508">
    <property type="entry name" value="FecR_C"/>
</dbReference>
<gene>
    <name evidence="4" type="ORF">GCM10022216_15890</name>
</gene>
<dbReference type="EMBL" id="BAAAZI010000006">
    <property type="protein sequence ID" value="GAA4138629.1"/>
    <property type="molecule type" value="Genomic_DNA"/>
</dbReference>
<protein>
    <recommendedName>
        <fullName evidence="6">FecR family protein</fullName>
    </recommendedName>
</protein>
<dbReference type="PANTHER" id="PTHR30273">
    <property type="entry name" value="PERIPLASMIC SIGNAL SENSOR AND SIGMA FACTOR ACTIVATOR FECR-RELATED"/>
    <property type="match status" value="1"/>
</dbReference>
<comment type="caution">
    <text evidence="4">The sequence shown here is derived from an EMBL/GenBank/DDBJ whole genome shotgun (WGS) entry which is preliminary data.</text>
</comment>
<dbReference type="Pfam" id="PF16344">
    <property type="entry name" value="FecR_C"/>
    <property type="match status" value="1"/>
</dbReference>
<evidence type="ECO:0000259" key="3">
    <source>
        <dbReference type="Pfam" id="PF16344"/>
    </source>
</evidence>
<accession>A0ABP7YMY0</accession>
<dbReference type="InterPro" id="IPR012373">
    <property type="entry name" value="Ferrdict_sens_TM"/>
</dbReference>
<feature type="transmembrane region" description="Helical" evidence="1">
    <location>
        <begin position="80"/>
        <end position="100"/>
    </location>
</feature>
<evidence type="ECO:0000256" key="1">
    <source>
        <dbReference type="SAM" id="Phobius"/>
    </source>
</evidence>
<keyword evidence="1" id="KW-1133">Transmembrane helix</keyword>
<dbReference type="Gene3D" id="2.60.120.1440">
    <property type="match status" value="1"/>
</dbReference>
<feature type="domain" description="FecR protein" evidence="2">
    <location>
        <begin position="158"/>
        <end position="235"/>
    </location>
</feature>
<organism evidence="4 5">
    <name type="scientific">Sphingobacterium kyonggiense</name>
    <dbReference type="NCBI Taxonomy" id="714075"/>
    <lineage>
        <taxon>Bacteria</taxon>
        <taxon>Pseudomonadati</taxon>
        <taxon>Bacteroidota</taxon>
        <taxon>Sphingobacteriia</taxon>
        <taxon>Sphingobacteriales</taxon>
        <taxon>Sphingobacteriaceae</taxon>
        <taxon>Sphingobacterium</taxon>
    </lineage>
</organism>
<keyword evidence="1" id="KW-0472">Membrane</keyword>
<keyword evidence="1" id="KW-0812">Transmembrane</keyword>
<dbReference type="InterPro" id="IPR006860">
    <property type="entry name" value="FecR"/>
</dbReference>
<dbReference type="Pfam" id="PF04773">
    <property type="entry name" value="FecR"/>
    <property type="match status" value="1"/>
</dbReference>
<name>A0ABP7YMY0_9SPHI</name>
<proteinExistence type="predicted"/>